<protein>
    <submittedName>
        <fullName evidence="4">NAD(P)-dependent oxidoreductase</fullName>
    </submittedName>
</protein>
<evidence type="ECO:0000256" key="2">
    <source>
        <dbReference type="ARBA" id="ARBA00023027"/>
    </source>
</evidence>
<organism evidence="4 5">
    <name type="scientific">Aliisedimentitalea scapharcae</name>
    <dbReference type="NCBI Taxonomy" id="1524259"/>
    <lineage>
        <taxon>Bacteria</taxon>
        <taxon>Pseudomonadati</taxon>
        <taxon>Pseudomonadota</taxon>
        <taxon>Alphaproteobacteria</taxon>
        <taxon>Rhodobacterales</taxon>
        <taxon>Roseobacteraceae</taxon>
        <taxon>Aliisedimentitalea</taxon>
    </lineage>
</organism>
<name>A0ABZ2XUW1_9RHOB</name>
<keyword evidence="2" id="KW-0520">NAD</keyword>
<dbReference type="Pfam" id="PF02826">
    <property type="entry name" value="2-Hacid_dh_C"/>
    <property type="match status" value="1"/>
</dbReference>
<dbReference type="SUPFAM" id="SSF51735">
    <property type="entry name" value="NAD(P)-binding Rossmann-fold domains"/>
    <property type="match status" value="1"/>
</dbReference>
<dbReference type="InterPro" id="IPR006140">
    <property type="entry name" value="D-isomer_DH_NAD-bd"/>
</dbReference>
<accession>A0ABZ2XUW1</accession>
<evidence type="ECO:0000259" key="3">
    <source>
        <dbReference type="Pfam" id="PF02826"/>
    </source>
</evidence>
<reference evidence="4 5" key="1">
    <citation type="submission" date="2023-04" db="EMBL/GenBank/DDBJ databases">
        <title>Complete genome sequence of Alisedimentitalea scapharcae.</title>
        <authorList>
            <person name="Rong J.-C."/>
            <person name="Yi M.-L."/>
            <person name="Zhao Q."/>
        </authorList>
    </citation>
    <scope>NUCLEOTIDE SEQUENCE [LARGE SCALE GENOMIC DNA]</scope>
    <source>
        <strain evidence="4 5">KCTC 42119</strain>
    </source>
</reference>
<keyword evidence="5" id="KW-1185">Reference proteome</keyword>
<dbReference type="PANTHER" id="PTHR43333:SF1">
    <property type="entry name" value="D-ISOMER SPECIFIC 2-HYDROXYACID DEHYDROGENASE NAD-BINDING DOMAIN-CONTAINING PROTEIN"/>
    <property type="match status" value="1"/>
</dbReference>
<evidence type="ECO:0000313" key="4">
    <source>
        <dbReference type="EMBL" id="WZK89890.1"/>
    </source>
</evidence>
<feature type="domain" description="D-isomer specific 2-hydroxyacid dehydrogenase NAD-binding" evidence="3">
    <location>
        <begin position="106"/>
        <end position="279"/>
    </location>
</feature>
<keyword evidence="1" id="KW-0560">Oxidoreductase</keyword>
<dbReference type="EMBL" id="CP123584">
    <property type="protein sequence ID" value="WZK89890.1"/>
    <property type="molecule type" value="Genomic_DNA"/>
</dbReference>
<dbReference type="Gene3D" id="3.40.50.720">
    <property type="entry name" value="NAD(P)-binding Rossmann-like Domain"/>
    <property type="match status" value="2"/>
</dbReference>
<sequence>MQPIDLVCLCRKYDLKDFFEAGLRTYAPWITMRFPDEVVDPQTIRHAVAFTPDPSDFAPYPNLAMVSSAGAGVDAILSAPSLKPETTVSRVIVDEQAQMIGGFAIWHIVNWQRQMQGYVDQQAQQQWAVINRTAPSRFPVGILGFGKIGSCLARALRGLGYPVTAYASRDRQEPDGTVVVSGSGGLAQTVSQSRAVVNLLPLTDETVGILNTRLLDQMRDDAILINLGRGAHLAEPDLIPALERGRPAMAALDTVATEPLPQNHPFWTHDRIRITPHVAGDADPMAVARFIADGIASFEAGQKPAGLVDRQTGY</sequence>
<dbReference type="RefSeq" id="WP_406648362.1">
    <property type="nucleotide sequence ID" value="NZ_CP123584.1"/>
</dbReference>
<dbReference type="InterPro" id="IPR036291">
    <property type="entry name" value="NAD(P)-bd_dom_sf"/>
</dbReference>
<dbReference type="Proteomes" id="UP001623232">
    <property type="component" value="Chromosome"/>
</dbReference>
<proteinExistence type="predicted"/>
<evidence type="ECO:0000313" key="5">
    <source>
        <dbReference type="Proteomes" id="UP001623232"/>
    </source>
</evidence>
<dbReference type="PANTHER" id="PTHR43333">
    <property type="entry name" value="2-HACID_DH_C DOMAIN-CONTAINING PROTEIN"/>
    <property type="match status" value="1"/>
</dbReference>
<evidence type="ECO:0000256" key="1">
    <source>
        <dbReference type="ARBA" id="ARBA00023002"/>
    </source>
</evidence>
<gene>
    <name evidence="4" type="ORF">QEZ52_04905</name>
</gene>